<keyword evidence="9" id="KW-0408">Iron</keyword>
<evidence type="ECO:0000313" key="15">
    <source>
        <dbReference type="Proteomes" id="UP000549695"/>
    </source>
</evidence>
<organism evidence="14 15">
    <name type="scientific">Pseudonocardia alni</name>
    <name type="common">Amycolata alni</name>
    <dbReference type="NCBI Taxonomy" id="33907"/>
    <lineage>
        <taxon>Bacteria</taxon>
        <taxon>Bacillati</taxon>
        <taxon>Actinomycetota</taxon>
        <taxon>Actinomycetes</taxon>
        <taxon>Pseudonocardiales</taxon>
        <taxon>Pseudonocardiaceae</taxon>
        <taxon>Pseudonocardia</taxon>
    </lineage>
</organism>
<protein>
    <recommendedName>
        <fullName evidence="10">Thiamine pyrimidine synthase</fullName>
    </recommendedName>
</protein>
<keyword evidence="8" id="KW-0784">Thiamine biosynthesis</keyword>
<comment type="subunit">
    <text evidence="4">Homodimer.</text>
</comment>
<evidence type="ECO:0000256" key="2">
    <source>
        <dbReference type="ARBA" id="ARBA00004948"/>
    </source>
</evidence>
<dbReference type="RefSeq" id="WP_073577039.1">
    <property type="nucleotide sequence ID" value="NZ_BAAAJZ010000005.1"/>
</dbReference>
<accession>A0A852VWT8</accession>
<keyword evidence="12" id="KW-0732">Signal</keyword>
<feature type="domain" description="SsuA/THI5-like" evidence="13">
    <location>
        <begin position="46"/>
        <end position="258"/>
    </location>
</feature>
<evidence type="ECO:0000256" key="9">
    <source>
        <dbReference type="ARBA" id="ARBA00023004"/>
    </source>
</evidence>
<reference evidence="14 15" key="1">
    <citation type="submission" date="2020-07" db="EMBL/GenBank/DDBJ databases">
        <title>Sequencing the genomes of 1000 actinobacteria strains.</title>
        <authorList>
            <person name="Klenk H.-P."/>
        </authorList>
    </citation>
    <scope>NUCLEOTIDE SEQUENCE [LARGE SCALE GENOMIC DNA]</scope>
    <source>
        <strain evidence="14 15">DSM 44749</strain>
    </source>
</reference>
<evidence type="ECO:0000256" key="7">
    <source>
        <dbReference type="ARBA" id="ARBA00022898"/>
    </source>
</evidence>
<evidence type="ECO:0000256" key="12">
    <source>
        <dbReference type="SAM" id="SignalP"/>
    </source>
</evidence>
<evidence type="ECO:0000256" key="8">
    <source>
        <dbReference type="ARBA" id="ARBA00022977"/>
    </source>
</evidence>
<evidence type="ECO:0000256" key="1">
    <source>
        <dbReference type="ARBA" id="ARBA00003469"/>
    </source>
</evidence>
<evidence type="ECO:0000256" key="5">
    <source>
        <dbReference type="ARBA" id="ARBA00022679"/>
    </source>
</evidence>
<evidence type="ECO:0000256" key="11">
    <source>
        <dbReference type="ARBA" id="ARBA00048179"/>
    </source>
</evidence>
<dbReference type="PANTHER" id="PTHR31528">
    <property type="entry name" value="4-AMINO-5-HYDROXYMETHYL-2-METHYLPYRIMIDINE PHOSPHATE SYNTHASE THI11-RELATED"/>
    <property type="match status" value="1"/>
</dbReference>
<dbReference type="GeneID" id="98050595"/>
<feature type="signal peptide" evidence="12">
    <location>
        <begin position="1"/>
        <end position="23"/>
    </location>
</feature>
<keyword evidence="15" id="KW-1185">Reference proteome</keyword>
<dbReference type="PANTHER" id="PTHR31528:SF1">
    <property type="entry name" value="4-AMINO-5-HYDROXYMETHYL-2-METHYLPYRIMIDINE PHOSPHATE SYNTHASE THI11-RELATED"/>
    <property type="match status" value="1"/>
</dbReference>
<dbReference type="InterPro" id="IPR015168">
    <property type="entry name" value="SsuA/THI5"/>
</dbReference>
<proteinExistence type="inferred from homology"/>
<dbReference type="InterPro" id="IPR027939">
    <property type="entry name" value="NMT1/THI5"/>
</dbReference>
<dbReference type="SUPFAM" id="SSF53850">
    <property type="entry name" value="Periplasmic binding protein-like II"/>
    <property type="match status" value="1"/>
</dbReference>
<dbReference type="GO" id="GO:0009228">
    <property type="term" value="P:thiamine biosynthetic process"/>
    <property type="evidence" value="ECO:0007669"/>
    <property type="project" value="UniProtKB-KW"/>
</dbReference>
<name>A0A852VWT8_PSEA5</name>
<comment type="catalytic activity">
    <reaction evidence="11">
        <text>N(6)-(pyridoxal phosphate)-L-lysyl-[4-amino-5-hydroxymethyl-2-methylpyrimidine phosphate synthase] + L-histidyl-[4-amino-5-hydroxymethyl-2-methylpyrimidine phosphate synthase] + 2 Fe(3+) + 4 H2O = L-lysyl-[4-amino-5-hydroxymethyl-2-methylpyrimidine phosphate synthase] + (2S)-2-amino-5-hydroxy-4-oxopentanoyl-[4-amino-5-hydroxymethyl-2-methylpyrimidine phosphate synthase] + 4-amino-2-methyl-5-(phosphooxymethyl)pyrimidine + 3-oxopropanoate + 2 Fe(2+) + 2 H(+)</text>
        <dbReference type="Rhea" id="RHEA:65756"/>
        <dbReference type="Rhea" id="RHEA-COMP:16892"/>
        <dbReference type="Rhea" id="RHEA-COMP:16893"/>
        <dbReference type="Rhea" id="RHEA-COMP:16894"/>
        <dbReference type="Rhea" id="RHEA-COMP:16895"/>
        <dbReference type="ChEBI" id="CHEBI:15377"/>
        <dbReference type="ChEBI" id="CHEBI:15378"/>
        <dbReference type="ChEBI" id="CHEBI:29033"/>
        <dbReference type="ChEBI" id="CHEBI:29034"/>
        <dbReference type="ChEBI" id="CHEBI:29969"/>
        <dbReference type="ChEBI" id="CHEBI:29979"/>
        <dbReference type="ChEBI" id="CHEBI:33190"/>
        <dbReference type="ChEBI" id="CHEBI:58354"/>
        <dbReference type="ChEBI" id="CHEBI:143915"/>
        <dbReference type="ChEBI" id="CHEBI:157692"/>
    </reaction>
    <physiologicalReaction direction="left-to-right" evidence="11">
        <dbReference type="Rhea" id="RHEA:65757"/>
    </physiologicalReaction>
</comment>
<gene>
    <name evidence="14" type="ORF">HDA37_000775</name>
</gene>
<evidence type="ECO:0000313" key="14">
    <source>
        <dbReference type="EMBL" id="NYG00490.1"/>
    </source>
</evidence>
<comment type="pathway">
    <text evidence="2">Cofactor biosynthesis; thiamine diphosphate biosynthesis.</text>
</comment>
<dbReference type="GO" id="GO:0016740">
    <property type="term" value="F:transferase activity"/>
    <property type="evidence" value="ECO:0007669"/>
    <property type="project" value="UniProtKB-KW"/>
</dbReference>
<evidence type="ECO:0000256" key="3">
    <source>
        <dbReference type="ARBA" id="ARBA00009406"/>
    </source>
</evidence>
<feature type="chain" id="PRO_5032617404" description="Thiamine pyrimidine synthase" evidence="12">
    <location>
        <begin position="24"/>
        <end position="341"/>
    </location>
</feature>
<dbReference type="Pfam" id="PF09084">
    <property type="entry name" value="NMT1"/>
    <property type="match status" value="1"/>
</dbReference>
<keyword evidence="7" id="KW-0663">Pyridoxal phosphate</keyword>
<keyword evidence="6" id="KW-0479">Metal-binding</keyword>
<dbReference type="PROSITE" id="PS51257">
    <property type="entry name" value="PROKAR_LIPOPROTEIN"/>
    <property type="match status" value="1"/>
</dbReference>
<dbReference type="GO" id="GO:0046872">
    <property type="term" value="F:metal ion binding"/>
    <property type="evidence" value="ECO:0007669"/>
    <property type="project" value="UniProtKB-KW"/>
</dbReference>
<comment type="function">
    <text evidence="1">Responsible for the formation of the pyrimidine heterocycle in the thiamine biosynthesis pathway. Catalyzes the formation of hydroxymethylpyrimidine phosphate (HMP-P) from histidine and pyridoxal phosphate (PLP). The protein uses PLP and the active site histidine to form HMP-P, generating an inactive enzyme. The enzyme can only undergo a single turnover, which suggests it is a suicide enzyme.</text>
</comment>
<evidence type="ECO:0000256" key="6">
    <source>
        <dbReference type="ARBA" id="ARBA00022723"/>
    </source>
</evidence>
<dbReference type="AlphaFoldDB" id="A0A852VWT8"/>
<evidence type="ECO:0000256" key="4">
    <source>
        <dbReference type="ARBA" id="ARBA00011738"/>
    </source>
</evidence>
<comment type="similarity">
    <text evidence="3">Belongs to the NMT1/THI5 family.</text>
</comment>
<dbReference type="Proteomes" id="UP000549695">
    <property type="component" value="Unassembled WGS sequence"/>
</dbReference>
<sequence length="341" mass="36674">MLSRALRPLAVALALALALSGCAAEDGSGGSAGGGPIRVALDWTPNTNHIGLFAAQQAGYFRDAGLDVEFLPYNQTSPDTLVGSGAADFGVGFQDSFTFSKAAGADITSVMAILQHWATEIAVRSDRTDIRRPRDLDGKIYAGFGGPGENQKMQAVIRADGGRGDFRTEVLSTAAYEALYSGQADFTEPFVNVEGIEAQLRGEPIRTFRYTDYGFPDSYNVLLLGNSTWLRDHPDRARAFVQAVQKGYVLAAQDPATAARMLKEANPGAFTSDALVDRGAQMLSERFLRDTQGRVGFQTPQQWAGFSGFLYDTGTVAGPDGAPVRQKPDFSTWFTNDYLAP</sequence>
<comment type="caution">
    <text evidence="14">The sequence shown here is derived from an EMBL/GenBank/DDBJ whole genome shotgun (WGS) entry which is preliminary data.</text>
</comment>
<keyword evidence="5" id="KW-0808">Transferase</keyword>
<evidence type="ECO:0000259" key="13">
    <source>
        <dbReference type="Pfam" id="PF09084"/>
    </source>
</evidence>
<dbReference type="Gene3D" id="3.40.190.10">
    <property type="entry name" value="Periplasmic binding protein-like II"/>
    <property type="match status" value="2"/>
</dbReference>
<dbReference type="EMBL" id="JACCCZ010000001">
    <property type="protein sequence ID" value="NYG00490.1"/>
    <property type="molecule type" value="Genomic_DNA"/>
</dbReference>
<evidence type="ECO:0000256" key="10">
    <source>
        <dbReference type="ARBA" id="ARBA00033171"/>
    </source>
</evidence>